<evidence type="ECO:0000259" key="2">
    <source>
        <dbReference type="SMART" id="SM00849"/>
    </source>
</evidence>
<evidence type="ECO:0000256" key="1">
    <source>
        <dbReference type="ARBA" id="ARBA00022833"/>
    </source>
</evidence>
<keyword evidence="4" id="KW-1185">Reference proteome</keyword>
<dbReference type="SMART" id="SM00849">
    <property type="entry name" value="Lactamase_B"/>
    <property type="match status" value="1"/>
</dbReference>
<dbReference type="Gene3D" id="3.60.15.10">
    <property type="entry name" value="Ribonuclease Z/Hydroxyacylglutathione hydrolase-like"/>
    <property type="match status" value="1"/>
</dbReference>
<dbReference type="CDD" id="cd07716">
    <property type="entry name" value="RNaseZ_short-form-like_MBL-fold"/>
    <property type="match status" value="1"/>
</dbReference>
<dbReference type="SUPFAM" id="SSF56281">
    <property type="entry name" value="Metallo-hydrolase/oxidoreductase"/>
    <property type="match status" value="1"/>
</dbReference>
<dbReference type="PANTHER" id="PTHR46018">
    <property type="entry name" value="ZINC PHOSPHODIESTERASE ELAC PROTEIN 1"/>
    <property type="match status" value="1"/>
</dbReference>
<dbReference type="RefSeq" id="WP_230098522.1">
    <property type="nucleotide sequence ID" value="NZ_CAKKNT010000009.1"/>
</dbReference>
<sequence>MKLTVIGACGGYPAKGQATSAFLLQSQGFNLLIDCGSGALLALQKVLSPLQLDAVLLTHFHADHVADVGVLQHFWQLAPGPKKVPILPIYASNQQPENFDKLDWPASTVKRALDVTKPMQIGPFTLTFFKTKHPVETYAVRIKEAGNCHELVYTADTTLFDGLNDFIAGADVLLADTNFLANQPNPRWHLTTTETAMLANTGHVKNVILTHLPPFGDIDALKREVVAALTPDIRLTIAQEGLICEI</sequence>
<dbReference type="InterPro" id="IPR001279">
    <property type="entry name" value="Metallo-B-lactamas"/>
</dbReference>
<evidence type="ECO:0000313" key="3">
    <source>
        <dbReference type="EMBL" id="CAH0418430.1"/>
    </source>
</evidence>
<evidence type="ECO:0000313" key="4">
    <source>
        <dbReference type="Proteomes" id="UP000789719"/>
    </source>
</evidence>
<proteinExistence type="predicted"/>
<comment type="caution">
    <text evidence="3">The sequence shown here is derived from an EMBL/GenBank/DDBJ whole genome shotgun (WGS) entry which is preliminary data.</text>
</comment>
<dbReference type="EMBL" id="CAKKNT010000009">
    <property type="protein sequence ID" value="CAH0418430.1"/>
    <property type="molecule type" value="Genomic_DNA"/>
</dbReference>
<name>A0ABN8BP91_9LACO</name>
<protein>
    <recommendedName>
        <fullName evidence="2">Metallo-beta-lactamase domain-containing protein</fullName>
    </recommendedName>
</protein>
<keyword evidence="1" id="KW-0862">Zinc</keyword>
<dbReference type="InterPro" id="IPR036866">
    <property type="entry name" value="RibonucZ/Hydroxyglut_hydro"/>
</dbReference>
<reference evidence="3 4" key="1">
    <citation type="submission" date="2021-11" db="EMBL/GenBank/DDBJ databases">
        <authorList>
            <person name="Depoorter E."/>
        </authorList>
    </citation>
    <scope>NUCLEOTIDE SEQUENCE [LARGE SCALE GENOMIC DNA]</scope>
    <source>
        <strain evidence="3 4">LMG 24286</strain>
    </source>
</reference>
<dbReference type="Proteomes" id="UP000789719">
    <property type="component" value="Unassembled WGS sequence"/>
</dbReference>
<dbReference type="PANTHER" id="PTHR46018:SF4">
    <property type="entry name" value="METALLO-HYDROLASE YHFI-RELATED"/>
    <property type="match status" value="1"/>
</dbReference>
<accession>A0ABN8BP91</accession>
<gene>
    <name evidence="3" type="ORF">WGH24286_00848</name>
</gene>
<dbReference type="Pfam" id="PF12706">
    <property type="entry name" value="Lactamase_B_2"/>
    <property type="match status" value="1"/>
</dbReference>
<organism evidence="3 4">
    <name type="scientific">Periweissella ghanensis</name>
    <dbReference type="NCBI Taxonomy" id="467997"/>
    <lineage>
        <taxon>Bacteria</taxon>
        <taxon>Bacillati</taxon>
        <taxon>Bacillota</taxon>
        <taxon>Bacilli</taxon>
        <taxon>Lactobacillales</taxon>
        <taxon>Lactobacillaceae</taxon>
        <taxon>Periweissella</taxon>
    </lineage>
</organism>
<feature type="domain" description="Metallo-beta-lactamase" evidence="2">
    <location>
        <begin position="18"/>
        <end position="203"/>
    </location>
</feature>